<accession>A0A2G1WGT3</accession>
<proteinExistence type="predicted"/>
<dbReference type="Proteomes" id="UP000222824">
    <property type="component" value="Unassembled WGS sequence"/>
</dbReference>
<evidence type="ECO:0000313" key="2">
    <source>
        <dbReference type="Proteomes" id="UP000222824"/>
    </source>
</evidence>
<dbReference type="AlphaFoldDB" id="A0A2G1WGT3"/>
<dbReference type="RefSeq" id="WP_099256026.1">
    <property type="nucleotide sequence ID" value="NZ_NHOA01000115.1"/>
</dbReference>
<dbReference type="OrthoDB" id="269319at2157"/>
<name>A0A2G1WGT3_9EURY</name>
<keyword evidence="2" id="KW-1185">Reference proteome</keyword>
<evidence type="ECO:0000313" key="1">
    <source>
        <dbReference type="EMBL" id="PHQ38170.1"/>
    </source>
</evidence>
<sequence>MLSVFGTLTAGGALTAGTGAFSSVQADRDIEVNVAGDASAYLGIVPASGPNGAYADVNGGPLTLDFTGSNDNIGGSLSGGTGVNSDAITYFESVFEIRNNGTQEVDVMVSPLTFFDTASGDILLALLIPDMTFPGNFTLGVGDAKMFHVVIASIGDATSSGPSINGTIDIVAEATP</sequence>
<protein>
    <recommendedName>
        <fullName evidence="3">DUF1102 domain-containing protein</fullName>
    </recommendedName>
</protein>
<dbReference type="EMBL" id="NHOA01000115">
    <property type="protein sequence ID" value="PHQ38170.1"/>
    <property type="molecule type" value="Genomic_DNA"/>
</dbReference>
<reference evidence="1 2" key="1">
    <citation type="journal article" date="2014" name="Front. Microbiol.">
        <title>Population and genomic analysis of the genus Halorubrum.</title>
        <authorList>
            <person name="Fullmer M.S."/>
            <person name="Soucy S.M."/>
            <person name="Swithers K.S."/>
            <person name="Makkay A.M."/>
            <person name="Wheeler R."/>
            <person name="Ventosa A."/>
            <person name="Gogarten J.P."/>
            <person name="Papke R.T."/>
        </authorList>
    </citation>
    <scope>NUCLEOTIDE SEQUENCE [LARGE SCALE GENOMIC DNA]</scope>
    <source>
        <strain evidence="1 2">C49</strain>
    </source>
</reference>
<comment type="caution">
    <text evidence="1">The sequence shown here is derived from an EMBL/GenBank/DDBJ whole genome shotgun (WGS) entry which is preliminary data.</text>
</comment>
<organism evidence="1 2">
    <name type="scientific">Halorubrum persicum</name>
    <dbReference type="NCBI Taxonomy" id="1383844"/>
    <lineage>
        <taxon>Archaea</taxon>
        <taxon>Methanobacteriati</taxon>
        <taxon>Methanobacteriota</taxon>
        <taxon>Stenosarchaea group</taxon>
        <taxon>Halobacteria</taxon>
        <taxon>Halobacteriales</taxon>
        <taxon>Haloferacaceae</taxon>
        <taxon>Halorubrum</taxon>
    </lineage>
</organism>
<gene>
    <name evidence="1" type="ORF">DJ69_13070</name>
</gene>
<evidence type="ECO:0008006" key="3">
    <source>
        <dbReference type="Google" id="ProtNLM"/>
    </source>
</evidence>